<dbReference type="Proteomes" id="UP001501153">
    <property type="component" value="Unassembled WGS sequence"/>
</dbReference>
<gene>
    <name evidence="3" type="ORF">GCM10023185_19950</name>
</gene>
<dbReference type="RefSeq" id="WP_345235888.1">
    <property type="nucleotide sequence ID" value="NZ_BAABGZ010000020.1"/>
</dbReference>
<feature type="compositionally biased region" description="Basic and acidic residues" evidence="1">
    <location>
        <begin position="69"/>
        <end position="98"/>
    </location>
</feature>
<feature type="region of interest" description="Disordered" evidence="1">
    <location>
        <begin position="23"/>
        <end position="98"/>
    </location>
</feature>
<keyword evidence="2" id="KW-0732">Signal</keyword>
<evidence type="ECO:0000256" key="2">
    <source>
        <dbReference type="SAM" id="SignalP"/>
    </source>
</evidence>
<protein>
    <recommendedName>
        <fullName evidence="5">Lipoprotein</fullName>
    </recommendedName>
</protein>
<evidence type="ECO:0000313" key="4">
    <source>
        <dbReference type="Proteomes" id="UP001501153"/>
    </source>
</evidence>
<feature type="chain" id="PRO_5047045810" description="Lipoprotein" evidence="2">
    <location>
        <begin position="25"/>
        <end position="98"/>
    </location>
</feature>
<evidence type="ECO:0008006" key="5">
    <source>
        <dbReference type="Google" id="ProtNLM"/>
    </source>
</evidence>
<evidence type="ECO:0000256" key="1">
    <source>
        <dbReference type="SAM" id="MobiDB-lite"/>
    </source>
</evidence>
<name>A0ABP8ICU6_9BACT</name>
<accession>A0ABP8ICU6</accession>
<proteinExistence type="predicted"/>
<reference evidence="4" key="1">
    <citation type="journal article" date="2019" name="Int. J. Syst. Evol. Microbiol.">
        <title>The Global Catalogue of Microorganisms (GCM) 10K type strain sequencing project: providing services to taxonomists for standard genome sequencing and annotation.</title>
        <authorList>
            <consortium name="The Broad Institute Genomics Platform"/>
            <consortium name="The Broad Institute Genome Sequencing Center for Infectious Disease"/>
            <person name="Wu L."/>
            <person name="Ma J."/>
        </authorList>
    </citation>
    <scope>NUCLEOTIDE SEQUENCE [LARGE SCALE GENOMIC DNA]</scope>
    <source>
        <strain evidence="4">JCM 17923</strain>
    </source>
</reference>
<evidence type="ECO:0000313" key="3">
    <source>
        <dbReference type="EMBL" id="GAA4356285.1"/>
    </source>
</evidence>
<dbReference type="EMBL" id="BAABGZ010000020">
    <property type="protein sequence ID" value="GAA4356285.1"/>
    <property type="molecule type" value="Genomic_DNA"/>
</dbReference>
<keyword evidence="4" id="KW-1185">Reference proteome</keyword>
<sequence length="98" mass="10116">MHLTHFLRPLAVACALTASLSACSSGTHEGDTNVEKGHNKVRPTTHGTDGTNTNSDGIANGDSATSGLTRDKSGRPTGKDLYKAAGDAKDRNHDGIAD</sequence>
<feature type="signal peptide" evidence="2">
    <location>
        <begin position="1"/>
        <end position="24"/>
    </location>
</feature>
<comment type="caution">
    <text evidence="3">The sequence shown here is derived from an EMBL/GenBank/DDBJ whole genome shotgun (WGS) entry which is preliminary data.</text>
</comment>
<organism evidence="3 4">
    <name type="scientific">Hymenobacter saemangeumensis</name>
    <dbReference type="NCBI Taxonomy" id="1084522"/>
    <lineage>
        <taxon>Bacteria</taxon>
        <taxon>Pseudomonadati</taxon>
        <taxon>Bacteroidota</taxon>
        <taxon>Cytophagia</taxon>
        <taxon>Cytophagales</taxon>
        <taxon>Hymenobacteraceae</taxon>
        <taxon>Hymenobacter</taxon>
    </lineage>
</organism>
<feature type="compositionally biased region" description="Basic and acidic residues" evidence="1">
    <location>
        <begin position="28"/>
        <end position="38"/>
    </location>
</feature>
<feature type="compositionally biased region" description="Polar residues" evidence="1">
    <location>
        <begin position="45"/>
        <end position="68"/>
    </location>
</feature>